<feature type="compositionally biased region" description="Basic and acidic residues" evidence="1">
    <location>
        <begin position="1"/>
        <end position="23"/>
    </location>
</feature>
<evidence type="ECO:0000313" key="3">
    <source>
        <dbReference type="EMBL" id="MBP2333408.1"/>
    </source>
</evidence>
<comment type="caution">
    <text evidence="3">The sequence shown here is derived from an EMBL/GenBank/DDBJ whole genome shotgun (WGS) entry which is preliminary data.</text>
</comment>
<dbReference type="CDD" id="cd00085">
    <property type="entry name" value="HNHc"/>
    <property type="match status" value="1"/>
</dbReference>
<evidence type="ECO:0000256" key="1">
    <source>
        <dbReference type="SAM" id="MobiDB-lite"/>
    </source>
</evidence>
<name>A0ABS4UA65_9CORY</name>
<keyword evidence="4" id="KW-1185">Reference proteome</keyword>
<sequence length="592" mass="63851">MAFDHDATNNHHDHHDHDHHDTEPPPARKRWATERDEPVSNLARRRNLVDIDICLAVTPDGDDDVDSHLACVATRLGLSRGKAARYCDVGVMLRRMPKVLGVCRSGAWPHERLATIAAAIAAVSDDNLAAVEDKFVAYLCPRKDFQALPGPRVFARELRRIVEAIEPVSTPPDDEPRPIVGESYGVDNEGAGDFGQLIVVLRKDRLAEFDATVRAIRDAKANDGNECSLPDALMALCRGGGEGVSVTMNVYVDGTNTAGTANSTTGATNTSGTGTSTANTTGTANANTGTGTADEGDVQVWLDGAGWLPKYLTKAWLSRAATVRLSSDSVTGGYVPTDAQKARVRGRDGQCRFPGCDVPAHRCQIDHVVDYDPTHTTSDGDGGGGDGDGGGSGYGLGVTATWNLQCLCQRHHNLKTSKHWRAVMHADGSVTWVDHAGHVFATTVAHGPIAHIGRQTFSQRATRRASTIHGDNLRRMKAEADRQAAMEQADIDAALRTHARQTRRYEEELADFVAGPLNSGDPDVRQQAGGLVVAADDGWPCVDDVVWSRQQVSARVARRRREEGFGWCRADVDAHRVPQPPKPLGPRPGIPF</sequence>
<proteinExistence type="predicted"/>
<dbReference type="RefSeq" id="WP_209654088.1">
    <property type="nucleotide sequence ID" value="NZ_CP047357.1"/>
</dbReference>
<feature type="region of interest" description="Disordered" evidence="1">
    <location>
        <begin position="1"/>
        <end position="37"/>
    </location>
</feature>
<gene>
    <name evidence="3" type="ORF">JOF33_002107</name>
</gene>
<dbReference type="SMART" id="SM00507">
    <property type="entry name" value="HNHc"/>
    <property type="match status" value="1"/>
</dbReference>
<protein>
    <recommendedName>
        <fullName evidence="2">HNH nuclease domain-containing protein</fullName>
    </recommendedName>
</protein>
<reference evidence="3 4" key="1">
    <citation type="submission" date="2021-03" db="EMBL/GenBank/DDBJ databases">
        <title>Sequencing the genomes of 1000 actinobacteria strains.</title>
        <authorList>
            <person name="Klenk H.-P."/>
        </authorList>
    </citation>
    <scope>NUCLEOTIDE SEQUENCE [LARGE SCALE GENOMIC DNA]</scope>
    <source>
        <strain evidence="3 4">DSM 44506</strain>
    </source>
</reference>
<feature type="region of interest" description="Disordered" evidence="1">
    <location>
        <begin position="257"/>
        <end position="296"/>
    </location>
</feature>
<feature type="compositionally biased region" description="Low complexity" evidence="1">
    <location>
        <begin position="257"/>
        <end position="293"/>
    </location>
</feature>
<evidence type="ECO:0000259" key="2">
    <source>
        <dbReference type="SMART" id="SM00507"/>
    </source>
</evidence>
<organism evidence="3 4">
    <name type="scientific">Corynebacterium freneyi</name>
    <dbReference type="NCBI Taxonomy" id="134034"/>
    <lineage>
        <taxon>Bacteria</taxon>
        <taxon>Bacillati</taxon>
        <taxon>Actinomycetota</taxon>
        <taxon>Actinomycetes</taxon>
        <taxon>Mycobacteriales</taxon>
        <taxon>Corynebacteriaceae</taxon>
        <taxon>Corynebacterium</taxon>
    </lineage>
</organism>
<accession>A0ABS4UA65</accession>
<feature type="domain" description="HNH nuclease" evidence="2">
    <location>
        <begin position="339"/>
        <end position="413"/>
    </location>
</feature>
<dbReference type="InterPro" id="IPR003615">
    <property type="entry name" value="HNH_nuc"/>
</dbReference>
<evidence type="ECO:0000313" key="4">
    <source>
        <dbReference type="Proteomes" id="UP001519305"/>
    </source>
</evidence>
<dbReference type="Proteomes" id="UP001519305">
    <property type="component" value="Unassembled WGS sequence"/>
</dbReference>
<dbReference type="EMBL" id="JAGINY010000001">
    <property type="protein sequence ID" value="MBP2333408.1"/>
    <property type="molecule type" value="Genomic_DNA"/>
</dbReference>
<dbReference type="Gene3D" id="1.10.30.50">
    <property type="match status" value="1"/>
</dbReference>